<dbReference type="Gene3D" id="3.40.50.2000">
    <property type="entry name" value="Glycogen Phosphorylase B"/>
    <property type="match status" value="2"/>
</dbReference>
<gene>
    <name evidence="2" type="ORF">HPT29_013725</name>
</gene>
<dbReference type="Pfam" id="PF13692">
    <property type="entry name" value="Glyco_trans_1_4"/>
    <property type="match status" value="1"/>
</dbReference>
<feature type="domain" description="Glycosyltransferase subfamily 4-like N-terminal" evidence="1">
    <location>
        <begin position="45"/>
        <end position="199"/>
    </location>
</feature>
<dbReference type="Proteomes" id="UP001017257">
    <property type="component" value="Chromosome"/>
</dbReference>
<name>A0ABY5RNL0_9HYPH</name>
<proteinExistence type="predicted"/>
<dbReference type="PANTHER" id="PTHR12526">
    <property type="entry name" value="GLYCOSYLTRANSFERASE"/>
    <property type="match status" value="1"/>
</dbReference>
<organism evidence="2 3">
    <name type="scientific">Microvirga terrae</name>
    <dbReference type="NCBI Taxonomy" id="2740529"/>
    <lineage>
        <taxon>Bacteria</taxon>
        <taxon>Pseudomonadati</taxon>
        <taxon>Pseudomonadota</taxon>
        <taxon>Alphaproteobacteria</taxon>
        <taxon>Hyphomicrobiales</taxon>
        <taxon>Methylobacteriaceae</taxon>
        <taxon>Microvirga</taxon>
    </lineage>
</organism>
<dbReference type="InterPro" id="IPR028098">
    <property type="entry name" value="Glyco_trans_4-like_N"/>
</dbReference>
<dbReference type="EMBL" id="CP102845">
    <property type="protein sequence ID" value="UVF17604.1"/>
    <property type="molecule type" value="Genomic_DNA"/>
</dbReference>
<dbReference type="PANTHER" id="PTHR12526:SF637">
    <property type="entry name" value="GLYCOSYLTRANSFERASE EPSF-RELATED"/>
    <property type="match status" value="1"/>
</dbReference>
<dbReference type="SUPFAM" id="SSF53756">
    <property type="entry name" value="UDP-Glycosyltransferase/glycogen phosphorylase"/>
    <property type="match status" value="1"/>
</dbReference>
<reference evidence="2" key="1">
    <citation type="submission" date="2022-08" db="EMBL/GenBank/DDBJ databases">
        <title>Microvirga terrae sp. nov., isolated from soil.</title>
        <authorList>
            <person name="Kim K.H."/>
            <person name="Seo Y.L."/>
            <person name="Kim J.M."/>
            <person name="Lee J.K."/>
            <person name="Han D.M."/>
            <person name="Jeon C.O."/>
        </authorList>
    </citation>
    <scope>NUCLEOTIDE SEQUENCE</scope>
    <source>
        <strain evidence="2">R24</strain>
    </source>
</reference>
<protein>
    <submittedName>
        <fullName evidence="2">Glycosyltransferase family 4 protein</fullName>
    </submittedName>
</protein>
<accession>A0ABY5RNL0</accession>
<dbReference type="Pfam" id="PF13579">
    <property type="entry name" value="Glyco_trans_4_4"/>
    <property type="match status" value="1"/>
</dbReference>
<dbReference type="RefSeq" id="WP_173945276.1">
    <property type="nucleotide sequence ID" value="NZ_CP102845.1"/>
</dbReference>
<evidence type="ECO:0000259" key="1">
    <source>
        <dbReference type="Pfam" id="PF13579"/>
    </source>
</evidence>
<keyword evidence="3" id="KW-1185">Reference proteome</keyword>
<evidence type="ECO:0000313" key="2">
    <source>
        <dbReference type="EMBL" id="UVF17604.1"/>
    </source>
</evidence>
<dbReference type="CDD" id="cd03801">
    <property type="entry name" value="GT4_PimA-like"/>
    <property type="match status" value="1"/>
</dbReference>
<evidence type="ECO:0000313" key="3">
    <source>
        <dbReference type="Proteomes" id="UP001017257"/>
    </source>
</evidence>
<sequence length="402" mass="43819">MDPLLVVKVDASSDLLIGSQSLRWCFFSPGYRSVKVLGGDTSTSGGAEAQLAYLAAALAGLGHDVSLIFGDGRASGHVEVISGVTCIDAAPSWKNAQSLRHMWRALDAAAPDVIYARLPSDFLWVLSLFARQRRNVRFIYALANDLHCSIWSSYSYKKWFHCPLFALGLIGADTLAIQHEGQERLLGPSLRDRAVQVPNLVRSIEDSPRRLGAALYDAIWIAQIRPVKQLGVFLDMAAALPELEFAVVGGRDLTTSEGEFGMLEDRIARLGNVKYFGPLHSEKVREILAQSRVLVNTSRAEGFPNTMLEAWSLGIPVVSLTVDPGGVIVSEGLGRCSGDVENLVRDVHMLSRTNSLNEEYGRNGLRYVSRRHSLGAVCEALTKAVPDLVRTPSVALLANRPV</sequence>